<evidence type="ECO:0000313" key="4">
    <source>
        <dbReference type="EMBL" id="CAC5416494.1"/>
    </source>
</evidence>
<keyword evidence="1" id="KW-1015">Disulfide bond</keyword>
<dbReference type="InterPro" id="IPR050828">
    <property type="entry name" value="C-type_lectin/matrix_domain"/>
</dbReference>
<dbReference type="SUPFAM" id="SSF56436">
    <property type="entry name" value="C-type lectin-like"/>
    <property type="match status" value="3"/>
</dbReference>
<evidence type="ECO:0000256" key="1">
    <source>
        <dbReference type="ARBA" id="ARBA00023157"/>
    </source>
</evidence>
<evidence type="ECO:0000259" key="3">
    <source>
        <dbReference type="PROSITE" id="PS51212"/>
    </source>
</evidence>
<dbReference type="Gene3D" id="3.10.100.10">
    <property type="entry name" value="Mannose-Binding Protein A, subunit A"/>
    <property type="match status" value="2"/>
</dbReference>
<gene>
    <name evidence="4" type="ORF">MCOR_49099</name>
</gene>
<dbReference type="SMART" id="SM00034">
    <property type="entry name" value="CLECT"/>
    <property type="match status" value="2"/>
</dbReference>
<dbReference type="OrthoDB" id="6155896at2759"/>
<evidence type="ECO:0000313" key="5">
    <source>
        <dbReference type="Proteomes" id="UP000507470"/>
    </source>
</evidence>
<dbReference type="PROSITE" id="PS00615">
    <property type="entry name" value="C_TYPE_LECTIN_1"/>
    <property type="match status" value="1"/>
</dbReference>
<dbReference type="Pfam" id="PF01822">
    <property type="entry name" value="WSC"/>
    <property type="match status" value="3"/>
</dbReference>
<dbReference type="Pfam" id="PF00059">
    <property type="entry name" value="Lectin_C"/>
    <property type="match status" value="1"/>
</dbReference>
<protein>
    <submittedName>
        <fullName evidence="4">MRC</fullName>
    </submittedName>
</protein>
<keyword evidence="5" id="KW-1185">Reference proteome</keyword>
<dbReference type="InterPro" id="IPR002889">
    <property type="entry name" value="WSC_carb-bd"/>
</dbReference>
<reference evidence="4 5" key="1">
    <citation type="submission" date="2020-06" db="EMBL/GenBank/DDBJ databases">
        <authorList>
            <person name="Li R."/>
            <person name="Bekaert M."/>
        </authorList>
    </citation>
    <scope>NUCLEOTIDE SEQUENCE [LARGE SCALE GENOMIC DNA]</scope>
    <source>
        <strain evidence="5">wild</strain>
    </source>
</reference>
<organism evidence="4 5">
    <name type="scientific">Mytilus coruscus</name>
    <name type="common">Sea mussel</name>
    <dbReference type="NCBI Taxonomy" id="42192"/>
    <lineage>
        <taxon>Eukaryota</taxon>
        <taxon>Metazoa</taxon>
        <taxon>Spiralia</taxon>
        <taxon>Lophotrochozoa</taxon>
        <taxon>Mollusca</taxon>
        <taxon>Bivalvia</taxon>
        <taxon>Autobranchia</taxon>
        <taxon>Pteriomorphia</taxon>
        <taxon>Mytilida</taxon>
        <taxon>Mytiloidea</taxon>
        <taxon>Mytilidae</taxon>
        <taxon>Mytilinae</taxon>
        <taxon>Mytilus</taxon>
    </lineage>
</organism>
<dbReference type="CDD" id="cd00037">
    <property type="entry name" value="CLECT"/>
    <property type="match status" value="2"/>
</dbReference>
<feature type="domain" description="WSC" evidence="3">
    <location>
        <begin position="381"/>
        <end position="479"/>
    </location>
</feature>
<dbReference type="InterPro" id="IPR016187">
    <property type="entry name" value="CTDL_fold"/>
</dbReference>
<dbReference type="Proteomes" id="UP000507470">
    <property type="component" value="Unassembled WGS sequence"/>
</dbReference>
<dbReference type="PROSITE" id="PS50041">
    <property type="entry name" value="C_TYPE_LECTIN_2"/>
    <property type="match status" value="1"/>
</dbReference>
<dbReference type="InterPro" id="IPR018378">
    <property type="entry name" value="C-type_lectin_CS"/>
</dbReference>
<dbReference type="InterPro" id="IPR001304">
    <property type="entry name" value="C-type_lectin-like"/>
</dbReference>
<accession>A0A6J8E701</accession>
<dbReference type="PROSITE" id="PS51212">
    <property type="entry name" value="WSC"/>
    <property type="match status" value="3"/>
</dbReference>
<feature type="domain" description="C-type lectin" evidence="2">
    <location>
        <begin position="268"/>
        <end position="388"/>
    </location>
</feature>
<evidence type="ECO:0000259" key="2">
    <source>
        <dbReference type="PROSITE" id="PS50041"/>
    </source>
</evidence>
<feature type="domain" description="WSC" evidence="3">
    <location>
        <begin position="45"/>
        <end position="133"/>
    </location>
</feature>
<name>A0A6J8E701_MYTCO</name>
<dbReference type="PANTHER" id="PTHR45710:SF26">
    <property type="entry name" value="RH26557P"/>
    <property type="match status" value="1"/>
</dbReference>
<dbReference type="AlphaFoldDB" id="A0A6J8E701"/>
<proteinExistence type="predicted"/>
<dbReference type="PANTHER" id="PTHR45710">
    <property type="entry name" value="C-TYPE LECTIN DOMAIN-CONTAINING PROTEIN 180"/>
    <property type="match status" value="1"/>
</dbReference>
<dbReference type="InterPro" id="IPR016186">
    <property type="entry name" value="C-type_lectin-like/link_sf"/>
</dbReference>
<sequence length="935" mass="104796">MFYFACKSGYKFRFGGVPYTTLRCNESGLWAAHVHELFDFRCYGEESYAGCYNINLSTHQLTTAGSNIETCRFSCQNFSSRYAVMSGSSCFCGDMLSESTSTNNDNCNAPCDGSMENGFCGGINGSQSIYFVWSGCYTELSVDSSLVKSVNGNRKGTCKQYCLGNGRFYGILNIVNSTCTCTDLINNDAEFKGNLFCAYDEYKPAESELAASNVYNTGAVTYRYKDCDDLYSDGIRLNGYYQSQNINNPPMFCTFKDGTTCDDNWVGYNETCYLFVGQPQSFHEARGHCAALNSTLVSVLQQGESDFINEYLTVYELDRKDGPWYIGLNRIIKDGPLTWTDGNLLQYTLFAPSEPSSKNSEYDCIVLKGNHGQWFSHDCTRNASVICKKSVNYRCIESNMTGVNATTSAVEDMTLTFCTQICKGQFKEYALVRNKTCWCKEELPSDWRNVSHDQCNTICQGNEGQTCGGHTALTAINVAGYKGAQSCNELELLGIGGSAFYTTGTSRVQNCSVTACPRSWIKGNNSSACYRFVPGRLPYNEVAGHCSKYNSYVACLKESTERTFISSIVSNIEQFSNVEHWTTGLYSFKPTRRYRWFNSQKSIDNSTIESLASMSHLYISLTKTNTYIGHSKRDEDVSFICEQNTDYIGCYQTNGSEVTHQLTVYEDSDVTLCLEFCRQKGNSYAMVGKMYQCACSNNIASKVDGHNCNNICPIGQPCGGEGGFVSLYNISVYPAFNSCEELFRAGISLSGQYKLSNGNQDCLFQDSETICKEKWIGFKGRCFIGETIDPNEELYEMTERCRTIGGQLATVYDKEYHTLLYDYVANSDDASDNCRMYSKTLTQILIMDAEDSNSSTVQLPAPTVGRCQLRRRDGVVVEQDFLIVLDEAVLAVARRLREELLVMPQDEDFNRSNRFAAYRQYIVWLHGRLGQEIIE</sequence>
<feature type="domain" description="WSC" evidence="3">
    <location>
        <begin position="644"/>
        <end position="731"/>
    </location>
</feature>
<dbReference type="EMBL" id="CACVKT020008653">
    <property type="protein sequence ID" value="CAC5416494.1"/>
    <property type="molecule type" value="Genomic_DNA"/>
</dbReference>